<sequence>MANTVLTDRSCNHPRVRSLIGIRIARLDLSRLLGAYRSLAVAQISLLAELTCRLSNKDSLRRIHICCIHHGFTMNRLENSRLALLRLFGADRSLAVAHISLAVTRLCADRSLAVTHISLLAELTCRLSTESIFF</sequence>
<protein>
    <submittedName>
        <fullName evidence="1">Uncharacterized protein</fullName>
    </submittedName>
</protein>
<evidence type="ECO:0000313" key="1">
    <source>
        <dbReference type="EMBL" id="KAF3535247.1"/>
    </source>
</evidence>
<reference evidence="1" key="1">
    <citation type="submission" date="2019-12" db="EMBL/GenBank/DDBJ databases">
        <title>Genome sequencing and annotation of Brassica cretica.</title>
        <authorList>
            <person name="Studholme D.J."/>
            <person name="Sarris P."/>
        </authorList>
    </citation>
    <scope>NUCLEOTIDE SEQUENCE</scope>
    <source>
        <strain evidence="1">PFS-109/04</strain>
        <tissue evidence="1">Leaf</tissue>
    </source>
</reference>
<accession>A0A8S9PZH5</accession>
<proteinExistence type="predicted"/>
<gene>
    <name evidence="1" type="ORF">F2Q69_00021190</name>
</gene>
<dbReference type="Proteomes" id="UP000712600">
    <property type="component" value="Unassembled WGS sequence"/>
</dbReference>
<name>A0A8S9PZH5_BRACR</name>
<dbReference type="EMBL" id="QGKX02001290">
    <property type="protein sequence ID" value="KAF3535247.1"/>
    <property type="molecule type" value="Genomic_DNA"/>
</dbReference>
<comment type="caution">
    <text evidence="1">The sequence shown here is derived from an EMBL/GenBank/DDBJ whole genome shotgun (WGS) entry which is preliminary data.</text>
</comment>
<evidence type="ECO:0000313" key="2">
    <source>
        <dbReference type="Proteomes" id="UP000712600"/>
    </source>
</evidence>
<organism evidence="1 2">
    <name type="scientific">Brassica cretica</name>
    <name type="common">Mustard</name>
    <dbReference type="NCBI Taxonomy" id="69181"/>
    <lineage>
        <taxon>Eukaryota</taxon>
        <taxon>Viridiplantae</taxon>
        <taxon>Streptophyta</taxon>
        <taxon>Embryophyta</taxon>
        <taxon>Tracheophyta</taxon>
        <taxon>Spermatophyta</taxon>
        <taxon>Magnoliopsida</taxon>
        <taxon>eudicotyledons</taxon>
        <taxon>Gunneridae</taxon>
        <taxon>Pentapetalae</taxon>
        <taxon>rosids</taxon>
        <taxon>malvids</taxon>
        <taxon>Brassicales</taxon>
        <taxon>Brassicaceae</taxon>
        <taxon>Brassiceae</taxon>
        <taxon>Brassica</taxon>
    </lineage>
</organism>
<dbReference type="AlphaFoldDB" id="A0A8S9PZH5"/>